<reference evidence="2 3" key="1">
    <citation type="submission" date="2016-10" db="EMBL/GenBank/DDBJ databases">
        <authorList>
            <person name="de Groot N.N."/>
        </authorList>
    </citation>
    <scope>NUCLEOTIDE SEQUENCE [LARGE SCALE GENOMIC DNA]</scope>
    <source>
        <strain evidence="2 3">CGMCC 1.10434</strain>
    </source>
</reference>
<protein>
    <submittedName>
        <fullName evidence="2">Glutaredoxin</fullName>
    </submittedName>
</protein>
<dbReference type="Gene3D" id="3.40.30.10">
    <property type="entry name" value="Glutaredoxin"/>
    <property type="match status" value="1"/>
</dbReference>
<dbReference type="SUPFAM" id="SSF52833">
    <property type="entry name" value="Thioredoxin-like"/>
    <property type="match status" value="1"/>
</dbReference>
<accession>A0A1H8JR76</accession>
<organism evidence="2 3">
    <name type="scientific">Amphibacillus marinus</name>
    <dbReference type="NCBI Taxonomy" id="872970"/>
    <lineage>
        <taxon>Bacteria</taxon>
        <taxon>Bacillati</taxon>
        <taxon>Bacillota</taxon>
        <taxon>Bacilli</taxon>
        <taxon>Bacillales</taxon>
        <taxon>Bacillaceae</taxon>
        <taxon>Amphibacillus</taxon>
    </lineage>
</organism>
<dbReference type="EMBL" id="FODJ01000002">
    <property type="protein sequence ID" value="SEN82698.1"/>
    <property type="molecule type" value="Genomic_DNA"/>
</dbReference>
<dbReference type="Proteomes" id="UP000199300">
    <property type="component" value="Unassembled WGS sequence"/>
</dbReference>
<dbReference type="RefSeq" id="WP_091495105.1">
    <property type="nucleotide sequence ID" value="NZ_FODJ01000002.1"/>
</dbReference>
<dbReference type="OrthoDB" id="9795531at2"/>
<evidence type="ECO:0000313" key="3">
    <source>
        <dbReference type="Proteomes" id="UP000199300"/>
    </source>
</evidence>
<dbReference type="PROSITE" id="PS51354">
    <property type="entry name" value="GLUTAREDOXIN_2"/>
    <property type="match status" value="1"/>
</dbReference>
<dbReference type="Pfam" id="PF00462">
    <property type="entry name" value="Glutaredoxin"/>
    <property type="match status" value="1"/>
</dbReference>
<dbReference type="CDD" id="cd02976">
    <property type="entry name" value="NrdH"/>
    <property type="match status" value="1"/>
</dbReference>
<evidence type="ECO:0000313" key="2">
    <source>
        <dbReference type="EMBL" id="SEN82698.1"/>
    </source>
</evidence>
<sequence length="82" mass="9639">MALNEVTVYVSDNCPECEQVIDLIEQFNISYTKKNISENKTYLSELQEHNIYATPAVMMNNEKILGFQKYKIEYLINQLDKK</sequence>
<dbReference type="InterPro" id="IPR036249">
    <property type="entry name" value="Thioredoxin-like_sf"/>
</dbReference>
<keyword evidence="3" id="KW-1185">Reference proteome</keyword>
<gene>
    <name evidence="2" type="ORF">SAMN04488134_10236</name>
</gene>
<evidence type="ECO:0000259" key="1">
    <source>
        <dbReference type="Pfam" id="PF00462"/>
    </source>
</evidence>
<name>A0A1H8JR76_9BACI</name>
<feature type="domain" description="Glutaredoxin" evidence="1">
    <location>
        <begin position="6"/>
        <end position="62"/>
    </location>
</feature>
<proteinExistence type="predicted"/>
<dbReference type="STRING" id="872970.SAMN04488134_10236"/>
<dbReference type="InterPro" id="IPR002109">
    <property type="entry name" value="Glutaredoxin"/>
</dbReference>
<dbReference type="AlphaFoldDB" id="A0A1H8JR76"/>